<gene>
    <name evidence="1" type="ORF">CCMP2556_LOCUS36169</name>
</gene>
<dbReference type="EMBL" id="CAXAMN010022884">
    <property type="protein sequence ID" value="CAK9073450.1"/>
    <property type="molecule type" value="Genomic_DNA"/>
</dbReference>
<proteinExistence type="predicted"/>
<organism evidence="1 2">
    <name type="scientific">Durusdinium trenchii</name>
    <dbReference type="NCBI Taxonomy" id="1381693"/>
    <lineage>
        <taxon>Eukaryota</taxon>
        <taxon>Sar</taxon>
        <taxon>Alveolata</taxon>
        <taxon>Dinophyceae</taxon>
        <taxon>Suessiales</taxon>
        <taxon>Symbiodiniaceae</taxon>
        <taxon>Durusdinium</taxon>
    </lineage>
</organism>
<keyword evidence="2" id="KW-1185">Reference proteome</keyword>
<accession>A0ABP0PBN0</accession>
<evidence type="ECO:0000313" key="1">
    <source>
        <dbReference type="EMBL" id="CAK9073450.1"/>
    </source>
</evidence>
<dbReference type="Proteomes" id="UP001642484">
    <property type="component" value="Unassembled WGS sequence"/>
</dbReference>
<name>A0ABP0PBN0_9DINO</name>
<reference evidence="1 2" key="1">
    <citation type="submission" date="2024-02" db="EMBL/GenBank/DDBJ databases">
        <authorList>
            <person name="Chen Y."/>
            <person name="Shah S."/>
            <person name="Dougan E. K."/>
            <person name="Thang M."/>
            <person name="Chan C."/>
        </authorList>
    </citation>
    <scope>NUCLEOTIDE SEQUENCE [LARGE SCALE GENOMIC DNA]</scope>
</reference>
<protein>
    <submittedName>
        <fullName evidence="1">Uncharacterized protein</fullName>
    </submittedName>
</protein>
<comment type="caution">
    <text evidence="1">The sequence shown here is derived from an EMBL/GenBank/DDBJ whole genome shotgun (WGS) entry which is preliminary data.</text>
</comment>
<sequence>MADVFSSATEPRLLAEMMTEIPALDILEIKYVATMMSSELLGKHVIGRLDWGEPALADPVKDQFTDGVARSQVIWT</sequence>
<evidence type="ECO:0000313" key="2">
    <source>
        <dbReference type="Proteomes" id="UP001642484"/>
    </source>
</evidence>